<dbReference type="GO" id="GO:0005975">
    <property type="term" value="P:carbohydrate metabolic process"/>
    <property type="evidence" value="ECO:0007669"/>
    <property type="project" value="UniProtKB-UniRule"/>
</dbReference>
<dbReference type="InterPro" id="IPR004515">
    <property type="entry name" value="Phosphoheptose_Isoase"/>
</dbReference>
<evidence type="ECO:0000259" key="10">
    <source>
        <dbReference type="PROSITE" id="PS51464"/>
    </source>
</evidence>
<evidence type="ECO:0000256" key="3">
    <source>
        <dbReference type="ARBA" id="ARBA00009894"/>
    </source>
</evidence>
<evidence type="ECO:0000313" key="12">
    <source>
        <dbReference type="Proteomes" id="UP000032049"/>
    </source>
</evidence>
<dbReference type="OrthoDB" id="9781311at2"/>
<feature type="binding site" evidence="9">
    <location>
        <begin position="46"/>
        <end position="48"/>
    </location>
    <ligand>
        <name>substrate</name>
    </ligand>
</feature>
<dbReference type="PANTHER" id="PTHR30390:SF6">
    <property type="entry name" value="DNAA INITIATOR-ASSOCIATING PROTEIN DIAA"/>
    <property type="match status" value="1"/>
</dbReference>
<gene>
    <name evidence="9" type="primary">gmhA</name>
    <name evidence="11" type="ORF">TH53_01135</name>
</gene>
<feature type="binding site" evidence="9">
    <location>
        <position position="55"/>
    </location>
    <ligand>
        <name>Zn(2+)</name>
        <dbReference type="ChEBI" id="CHEBI:29105"/>
    </ligand>
</feature>
<comment type="cofactor">
    <cofactor evidence="9">
        <name>Zn(2+)</name>
        <dbReference type="ChEBI" id="CHEBI:29105"/>
    </cofactor>
    <text evidence="9">Binds 1 zinc ion per subunit.</text>
</comment>
<dbReference type="InterPro" id="IPR050099">
    <property type="entry name" value="SIS_GmhA/DiaA_subfam"/>
</dbReference>
<feature type="binding site" evidence="9">
    <location>
        <begin position="114"/>
        <end position="116"/>
    </location>
    <ligand>
        <name>substrate</name>
    </ligand>
</feature>
<feature type="binding site" evidence="9">
    <location>
        <begin position="88"/>
        <end position="89"/>
    </location>
    <ligand>
        <name>substrate</name>
    </ligand>
</feature>
<dbReference type="HAMAP" id="MF_00067">
    <property type="entry name" value="GmhA"/>
    <property type="match status" value="1"/>
</dbReference>
<dbReference type="RefSeq" id="WP_041877576.1">
    <property type="nucleotide sequence ID" value="NZ_CP157278.1"/>
</dbReference>
<evidence type="ECO:0000256" key="8">
    <source>
        <dbReference type="ARBA" id="ARBA00023277"/>
    </source>
</evidence>
<sequence length="184" mass="19538">MVSEELILHKKTIDLVIATLVPAIENGCKLVTETVLAGGKILVAGNGGSAADAQHIAAELTGRYVKERKALPAIALTVDTSALTAISNDYGFERVFARQLEAFAGPDDLFIAISTSGNSPNIIQALHTARELGCKTIGLSGRDGGQMNNLCDLNIIVPDDVTARIQEMHILIGHIFCKAVDNLF</sequence>
<feature type="binding site" evidence="9">
    <location>
        <position position="119"/>
    </location>
    <ligand>
        <name>substrate</name>
    </ligand>
</feature>
<comment type="function">
    <text evidence="9">Catalyzes the isomerization of sedoheptulose 7-phosphate in D-glycero-D-manno-heptose 7-phosphate.</text>
</comment>
<protein>
    <recommendedName>
        <fullName evidence="9">Phosphoheptose isomerase</fullName>
        <ecNumber evidence="9">5.3.1.28</ecNumber>
    </recommendedName>
    <alternativeName>
        <fullName evidence="9">Sedoheptulose 7-phosphate isomerase</fullName>
    </alternativeName>
</protein>
<dbReference type="GO" id="GO:0008270">
    <property type="term" value="F:zinc ion binding"/>
    <property type="evidence" value="ECO:0007669"/>
    <property type="project" value="UniProtKB-UniRule"/>
</dbReference>
<reference evidence="11 12" key="1">
    <citation type="submission" date="2015-01" db="EMBL/GenBank/DDBJ databases">
        <title>Draft genome sequence of Pedobacter sp. NL19 isolated from sludge of an effluent treatment pond in an abandoned uranium mine.</title>
        <authorList>
            <person name="Santos T."/>
            <person name="Caetano T."/>
            <person name="Covas C."/>
            <person name="Cruz A."/>
            <person name="Mendo S."/>
        </authorList>
    </citation>
    <scope>NUCLEOTIDE SEQUENCE [LARGE SCALE GENOMIC DNA]</scope>
    <source>
        <strain evidence="11 12">NL19</strain>
    </source>
</reference>
<feature type="binding site" evidence="9">
    <location>
        <position position="166"/>
    </location>
    <ligand>
        <name>Zn(2+)</name>
        <dbReference type="ChEBI" id="CHEBI:29105"/>
    </ligand>
</feature>
<feature type="binding site" evidence="9">
    <location>
        <position position="174"/>
    </location>
    <ligand>
        <name>Zn(2+)</name>
        <dbReference type="ChEBI" id="CHEBI:29105"/>
    </ligand>
</feature>
<dbReference type="InterPro" id="IPR001347">
    <property type="entry name" value="SIS_dom"/>
</dbReference>
<evidence type="ECO:0000256" key="1">
    <source>
        <dbReference type="ARBA" id="ARBA00000348"/>
    </source>
</evidence>
<dbReference type="PROSITE" id="PS51464">
    <property type="entry name" value="SIS"/>
    <property type="match status" value="1"/>
</dbReference>
<dbReference type="UniPathway" id="UPA00041">
    <property type="reaction ID" value="UER00436"/>
</dbReference>
<dbReference type="PANTHER" id="PTHR30390">
    <property type="entry name" value="SEDOHEPTULOSE 7-PHOSPHATE ISOMERASE / DNAA INITIATOR-ASSOCIATING FACTOR FOR REPLICATION INITIATION"/>
    <property type="match status" value="1"/>
</dbReference>
<dbReference type="GO" id="GO:0008968">
    <property type="term" value="F:D-sedoheptulose 7-phosphate isomerase activity"/>
    <property type="evidence" value="ECO:0007669"/>
    <property type="project" value="UniProtKB-UniRule"/>
</dbReference>
<evidence type="ECO:0000256" key="4">
    <source>
        <dbReference type="ARBA" id="ARBA00022490"/>
    </source>
</evidence>
<feature type="binding site" evidence="9">
    <location>
        <position position="166"/>
    </location>
    <ligand>
        <name>substrate</name>
    </ligand>
</feature>
<keyword evidence="8 9" id="KW-0119">Carbohydrate metabolism</keyword>
<keyword evidence="6 9" id="KW-0862">Zinc</keyword>
<comment type="miscellaneous">
    <text evidence="9">The reaction produces a racemic mixture of D-glycero-alpha-D-manno-heptose 7-phosphate and D-glycero-beta-D-manno-heptose 7-phosphate.</text>
</comment>
<keyword evidence="7 9" id="KW-0413">Isomerase</keyword>
<evidence type="ECO:0000256" key="2">
    <source>
        <dbReference type="ARBA" id="ARBA00004496"/>
    </source>
</evidence>
<evidence type="ECO:0000256" key="7">
    <source>
        <dbReference type="ARBA" id="ARBA00023235"/>
    </source>
</evidence>
<feature type="binding site" evidence="9">
    <location>
        <position position="59"/>
    </location>
    <ligand>
        <name>substrate</name>
    </ligand>
</feature>
<evidence type="ECO:0000256" key="6">
    <source>
        <dbReference type="ARBA" id="ARBA00022833"/>
    </source>
</evidence>
<dbReference type="EC" id="5.3.1.28" evidence="9"/>
<evidence type="ECO:0000313" key="11">
    <source>
        <dbReference type="EMBL" id="KIO78736.1"/>
    </source>
</evidence>
<dbReference type="GO" id="GO:0097367">
    <property type="term" value="F:carbohydrate derivative binding"/>
    <property type="evidence" value="ECO:0007669"/>
    <property type="project" value="InterPro"/>
</dbReference>
<comment type="similarity">
    <text evidence="3 9">Belongs to the SIS family. GmhA subfamily.</text>
</comment>
<dbReference type="EMBL" id="JXRA01000006">
    <property type="protein sequence ID" value="KIO78736.1"/>
    <property type="molecule type" value="Genomic_DNA"/>
</dbReference>
<comment type="caution">
    <text evidence="11">The sequence shown here is derived from an EMBL/GenBank/DDBJ whole genome shotgun (WGS) entry which is preliminary data.</text>
</comment>
<keyword evidence="4 9" id="KW-0963">Cytoplasm</keyword>
<dbReference type="InterPro" id="IPR035461">
    <property type="entry name" value="GmhA/DiaA"/>
</dbReference>
<feature type="domain" description="SIS" evidence="10">
    <location>
        <begin position="31"/>
        <end position="184"/>
    </location>
</feature>
<organism evidence="11 12">
    <name type="scientific">Pedobacter lusitanus</name>
    <dbReference type="NCBI Taxonomy" id="1503925"/>
    <lineage>
        <taxon>Bacteria</taxon>
        <taxon>Pseudomonadati</taxon>
        <taxon>Bacteroidota</taxon>
        <taxon>Sphingobacteriia</taxon>
        <taxon>Sphingobacteriales</taxon>
        <taxon>Sphingobacteriaceae</taxon>
        <taxon>Pedobacter</taxon>
    </lineage>
</organism>
<comment type="pathway">
    <text evidence="9">Carbohydrate biosynthesis; D-glycero-D-manno-heptose 7-phosphate biosynthesis; D-glycero-alpha-D-manno-heptose 7-phosphate and D-glycero-beta-D-manno-heptose 7-phosphate from sedoheptulose 7-phosphate: step 1/1.</text>
</comment>
<name>A0A0D0GWC6_9SPHI</name>
<dbReference type="CDD" id="cd05006">
    <property type="entry name" value="SIS_GmhA"/>
    <property type="match status" value="1"/>
</dbReference>
<keyword evidence="12" id="KW-1185">Reference proteome</keyword>
<dbReference type="SUPFAM" id="SSF53697">
    <property type="entry name" value="SIS domain"/>
    <property type="match status" value="1"/>
</dbReference>
<dbReference type="Gene3D" id="3.40.50.10490">
    <property type="entry name" value="Glucose-6-phosphate isomerase like protein, domain 1"/>
    <property type="match status" value="1"/>
</dbReference>
<dbReference type="Proteomes" id="UP000032049">
    <property type="component" value="Unassembled WGS sequence"/>
</dbReference>
<dbReference type="InterPro" id="IPR046348">
    <property type="entry name" value="SIS_dom_sf"/>
</dbReference>
<dbReference type="GO" id="GO:2001061">
    <property type="term" value="P:D-glycero-D-manno-heptose 7-phosphate biosynthetic process"/>
    <property type="evidence" value="ECO:0007669"/>
    <property type="project" value="UniProtKB-UniPathway"/>
</dbReference>
<keyword evidence="5 9" id="KW-0479">Metal-binding</keyword>
<evidence type="ECO:0000256" key="5">
    <source>
        <dbReference type="ARBA" id="ARBA00022723"/>
    </source>
</evidence>
<proteinExistence type="inferred from homology"/>
<comment type="subcellular location">
    <subcellularLocation>
        <location evidence="2 9">Cytoplasm</location>
    </subcellularLocation>
</comment>
<comment type="catalytic activity">
    <reaction evidence="1 9">
        <text>2 D-sedoheptulose 7-phosphate = D-glycero-alpha-D-manno-heptose 7-phosphate + D-glycero-beta-D-manno-heptose 7-phosphate</text>
        <dbReference type="Rhea" id="RHEA:27489"/>
        <dbReference type="ChEBI" id="CHEBI:57483"/>
        <dbReference type="ChEBI" id="CHEBI:60203"/>
        <dbReference type="ChEBI" id="CHEBI:60204"/>
        <dbReference type="EC" id="5.3.1.28"/>
    </reaction>
</comment>
<evidence type="ECO:0000256" key="9">
    <source>
        <dbReference type="HAMAP-Rule" id="MF_00067"/>
    </source>
</evidence>
<dbReference type="NCBIfam" id="TIGR00441">
    <property type="entry name" value="gmhA"/>
    <property type="match status" value="1"/>
</dbReference>
<accession>A0A0D0GWC6</accession>
<dbReference type="GO" id="GO:0005737">
    <property type="term" value="C:cytoplasm"/>
    <property type="evidence" value="ECO:0007669"/>
    <property type="project" value="UniProtKB-SubCell"/>
</dbReference>
<dbReference type="Pfam" id="PF13580">
    <property type="entry name" value="SIS_2"/>
    <property type="match status" value="1"/>
</dbReference>
<dbReference type="AlphaFoldDB" id="A0A0D0GWC6"/>
<dbReference type="STRING" id="1503925.TH53_01135"/>
<feature type="binding site" evidence="9">
    <location>
        <position position="59"/>
    </location>
    <ligand>
        <name>Zn(2+)</name>
        <dbReference type="ChEBI" id="CHEBI:29105"/>
    </ligand>
</feature>